<organism evidence="1 2">
    <name type="scientific">Prochlorococcus marinus str. SB</name>
    <dbReference type="NCBI Taxonomy" id="59926"/>
    <lineage>
        <taxon>Bacteria</taxon>
        <taxon>Bacillati</taxon>
        <taxon>Cyanobacteriota</taxon>
        <taxon>Cyanophyceae</taxon>
        <taxon>Synechococcales</taxon>
        <taxon>Prochlorococcaceae</taxon>
        <taxon>Prochlorococcus</taxon>
    </lineage>
</organism>
<evidence type="ECO:0000313" key="2">
    <source>
        <dbReference type="Proteomes" id="UP000030345"/>
    </source>
</evidence>
<gene>
    <name evidence="1" type="ORF">EV02_0001</name>
</gene>
<dbReference type="Proteomes" id="UP000030345">
    <property type="component" value="Unassembled WGS sequence"/>
</dbReference>
<accession>A0A0A2B5P5</accession>
<sequence>MSSISISEVFLGLSLKIKFLTLKVSEEFVKFDKSREPEVISFLKV</sequence>
<evidence type="ECO:0000313" key="1">
    <source>
        <dbReference type="EMBL" id="KGG09418.1"/>
    </source>
</evidence>
<reference evidence="2" key="1">
    <citation type="journal article" date="2014" name="Sci. Data">
        <title>Genomes of diverse isolates of the marine cyanobacterium Prochlorococcus.</title>
        <authorList>
            <person name="Biller S."/>
            <person name="Berube P."/>
            <person name="Thompson J."/>
            <person name="Kelly L."/>
            <person name="Roggensack S."/>
            <person name="Awad L."/>
            <person name="Roache-Johnson K."/>
            <person name="Ding H."/>
            <person name="Giovannoni S.J."/>
            <person name="Moore L.R."/>
            <person name="Chisholm S.W."/>
        </authorList>
    </citation>
    <scope>NUCLEOTIDE SEQUENCE [LARGE SCALE GENOMIC DNA]</scope>
    <source>
        <strain evidence="2">SB</strain>
    </source>
</reference>
<dbReference type="EMBL" id="JNAS01000001">
    <property type="protein sequence ID" value="KGG09418.1"/>
    <property type="molecule type" value="Genomic_DNA"/>
</dbReference>
<proteinExistence type="predicted"/>
<name>A0A0A2B5P5_PROMR</name>
<comment type="caution">
    <text evidence="1">The sequence shown here is derived from an EMBL/GenBank/DDBJ whole genome shotgun (WGS) entry which is preliminary data.</text>
</comment>
<protein>
    <submittedName>
        <fullName evidence="1">Uncharacterized protein</fullName>
    </submittedName>
</protein>
<dbReference type="STRING" id="59926.EV02_0001"/>
<dbReference type="AlphaFoldDB" id="A0A0A2B5P5"/>